<feature type="domain" description="AN1-type" evidence="5">
    <location>
        <begin position="4"/>
        <end position="52"/>
    </location>
</feature>
<evidence type="ECO:0000256" key="2">
    <source>
        <dbReference type="ARBA" id="ARBA00022771"/>
    </source>
</evidence>
<dbReference type="OrthoDB" id="25675at2759"/>
<proteinExistence type="predicted"/>
<dbReference type="PhylomeDB" id="E2BKZ2"/>
<dbReference type="PANTHER" id="PTHR14677">
    <property type="entry name" value="ARSENITE INDUCUBLE RNA ASSOCIATED PROTEIN AIP-1-RELATED"/>
    <property type="match status" value="1"/>
</dbReference>
<dbReference type="AlphaFoldDB" id="E2BKZ2"/>
<dbReference type="InParanoid" id="E2BKZ2"/>
<keyword evidence="7" id="KW-1185">Reference proteome</keyword>
<organism evidence="7">
    <name type="scientific">Harpegnathos saltator</name>
    <name type="common">Jerdon's jumping ant</name>
    <dbReference type="NCBI Taxonomy" id="610380"/>
    <lineage>
        <taxon>Eukaryota</taxon>
        <taxon>Metazoa</taxon>
        <taxon>Ecdysozoa</taxon>
        <taxon>Arthropoda</taxon>
        <taxon>Hexapoda</taxon>
        <taxon>Insecta</taxon>
        <taxon>Pterygota</taxon>
        <taxon>Neoptera</taxon>
        <taxon>Endopterygota</taxon>
        <taxon>Hymenoptera</taxon>
        <taxon>Apocrita</taxon>
        <taxon>Aculeata</taxon>
        <taxon>Formicoidea</taxon>
        <taxon>Formicidae</taxon>
        <taxon>Ponerinae</taxon>
        <taxon>Ponerini</taxon>
        <taxon>Harpegnathos</taxon>
    </lineage>
</organism>
<dbReference type="SUPFAM" id="SSF118310">
    <property type="entry name" value="AN1-like Zinc finger"/>
    <property type="match status" value="2"/>
</dbReference>
<dbReference type="InterPro" id="IPR057358">
    <property type="entry name" value="UBL_ZFAND1-like"/>
</dbReference>
<dbReference type="STRING" id="610380.E2BKZ2"/>
<sequence>MEFPETGKYCSMKGCQLLDFLPFICKHCQATFCKEHFHTILHKCPKTKNLEPNLEKPLNFLCSKESCKEVSLIQMSCIKCKQHFCLTHRYHECFESLNKMEETKKLKKWQIPKKQFAEAKALVDQQITDNLNKSKNTAMANKVQLMRVKGSAIGSKNIPMTERCYFHVYLPLTIKNKHIGTSKGIFVNMQWTIGKCIDSMADILKVPNNNNTTPMNKLQLYHHSNGALICNEMDISLAKLFENSTIVDGQRVVLEYSDNVPIETSLYK</sequence>
<evidence type="ECO:0000256" key="1">
    <source>
        <dbReference type="ARBA" id="ARBA00022723"/>
    </source>
</evidence>
<dbReference type="Pfam" id="PF25327">
    <property type="entry name" value="UBL_ZFAND1"/>
    <property type="match status" value="1"/>
</dbReference>
<dbReference type="GO" id="GO:0008270">
    <property type="term" value="F:zinc ion binding"/>
    <property type="evidence" value="ECO:0007669"/>
    <property type="project" value="UniProtKB-KW"/>
</dbReference>
<evidence type="ECO:0000313" key="7">
    <source>
        <dbReference type="Proteomes" id="UP000008237"/>
    </source>
</evidence>
<evidence type="ECO:0000313" key="6">
    <source>
        <dbReference type="EMBL" id="EFN83646.1"/>
    </source>
</evidence>
<dbReference type="EMBL" id="GL448858">
    <property type="protein sequence ID" value="EFN83646.1"/>
    <property type="molecule type" value="Genomic_DNA"/>
</dbReference>
<evidence type="ECO:0000256" key="3">
    <source>
        <dbReference type="ARBA" id="ARBA00022833"/>
    </source>
</evidence>
<dbReference type="InterPro" id="IPR000058">
    <property type="entry name" value="Znf_AN1"/>
</dbReference>
<dbReference type="Proteomes" id="UP000008237">
    <property type="component" value="Unassembled WGS sequence"/>
</dbReference>
<protein>
    <submittedName>
        <fullName evidence="6">AN1-type zinc finger protein 1</fullName>
    </submittedName>
</protein>
<dbReference type="Gene3D" id="4.10.1110.10">
    <property type="entry name" value="AN1-like Zinc finger"/>
    <property type="match status" value="2"/>
</dbReference>
<reference evidence="6 7" key="1">
    <citation type="journal article" date="2010" name="Science">
        <title>Genomic comparison of the ants Camponotus floridanus and Harpegnathos saltator.</title>
        <authorList>
            <person name="Bonasio R."/>
            <person name="Zhang G."/>
            <person name="Ye C."/>
            <person name="Mutti N.S."/>
            <person name="Fang X."/>
            <person name="Qin N."/>
            <person name="Donahue G."/>
            <person name="Yang P."/>
            <person name="Li Q."/>
            <person name="Li C."/>
            <person name="Zhang P."/>
            <person name="Huang Z."/>
            <person name="Berger S.L."/>
            <person name="Reinberg D."/>
            <person name="Wang J."/>
            <person name="Liebig J."/>
        </authorList>
    </citation>
    <scope>NUCLEOTIDE SEQUENCE [LARGE SCALE GENOMIC DNA]</scope>
    <source>
        <strain evidence="6 7">R22 G/1</strain>
    </source>
</reference>
<dbReference type="KEGG" id="hst:105184027"/>
<keyword evidence="1" id="KW-0479">Metal-binding</keyword>
<keyword evidence="3" id="KW-0862">Zinc</keyword>
<keyword evidence="2 4" id="KW-0863">Zinc-finger</keyword>
<dbReference type="PROSITE" id="PS51039">
    <property type="entry name" value="ZF_AN1"/>
    <property type="match status" value="1"/>
</dbReference>
<dbReference type="SMART" id="SM00154">
    <property type="entry name" value="ZnF_AN1"/>
    <property type="match status" value="2"/>
</dbReference>
<accession>E2BKZ2</accession>
<gene>
    <name evidence="6" type="ORF">EAI_06597</name>
</gene>
<dbReference type="InterPro" id="IPR035896">
    <property type="entry name" value="AN1-like_Znf"/>
</dbReference>
<dbReference type="Pfam" id="PF01428">
    <property type="entry name" value="zf-AN1"/>
    <property type="match status" value="1"/>
</dbReference>
<name>E2BKZ2_HARSA</name>
<dbReference type="GO" id="GO:0005737">
    <property type="term" value="C:cytoplasm"/>
    <property type="evidence" value="ECO:0007669"/>
    <property type="project" value="TreeGrafter"/>
</dbReference>
<dbReference type="PANTHER" id="PTHR14677:SF20">
    <property type="entry name" value="ZINC FINGER AN1-TYPE CONTAINING 2A-RELATED"/>
    <property type="match status" value="1"/>
</dbReference>
<dbReference type="OMA" id="RQYCLKH"/>
<evidence type="ECO:0000259" key="5">
    <source>
        <dbReference type="PROSITE" id="PS51039"/>
    </source>
</evidence>
<evidence type="ECO:0000256" key="4">
    <source>
        <dbReference type="PROSITE-ProRule" id="PRU00449"/>
    </source>
</evidence>